<feature type="region of interest" description="Disordered" evidence="1">
    <location>
        <begin position="1"/>
        <end position="83"/>
    </location>
</feature>
<dbReference type="RefSeq" id="WP_369253885.1">
    <property type="nucleotide sequence ID" value="NZ_CP163440.1"/>
</dbReference>
<keyword evidence="2" id="KW-0812">Transmembrane</keyword>
<protein>
    <submittedName>
        <fullName evidence="3">Uncharacterized protein</fullName>
    </submittedName>
</protein>
<feature type="transmembrane region" description="Helical" evidence="2">
    <location>
        <begin position="135"/>
        <end position="152"/>
    </location>
</feature>
<keyword evidence="2" id="KW-0472">Membrane</keyword>
<gene>
    <name evidence="3" type="ORF">AB5J50_00700</name>
</gene>
<organism evidence="3">
    <name type="scientific">Streptomyces sp. R35</name>
    <dbReference type="NCBI Taxonomy" id="3238630"/>
    <lineage>
        <taxon>Bacteria</taxon>
        <taxon>Bacillati</taxon>
        <taxon>Actinomycetota</taxon>
        <taxon>Actinomycetes</taxon>
        <taxon>Kitasatosporales</taxon>
        <taxon>Streptomycetaceae</taxon>
        <taxon>Streptomyces</taxon>
    </lineage>
</organism>
<proteinExistence type="predicted"/>
<evidence type="ECO:0000256" key="1">
    <source>
        <dbReference type="SAM" id="MobiDB-lite"/>
    </source>
</evidence>
<keyword evidence="2" id="KW-1133">Transmembrane helix</keyword>
<sequence>MSKRCTRCQQRAGSAGKPCTSKACVRRAQTPAPAYRKKKAAQPEHPATPACGHAAAVKSAMDTEIPTSGERDDTAEKSASPGTKLNAAVEKALTARRAKHRRRIADTVAALLGLLAAFFLTRGTFRLFTGPAVDAVPWAVFTGVAIAAAGACHKLRKKPDD</sequence>
<reference evidence="3" key="1">
    <citation type="submission" date="2024-07" db="EMBL/GenBank/DDBJ databases">
        <authorList>
            <person name="Yu S.T."/>
        </authorList>
    </citation>
    <scope>NUCLEOTIDE SEQUENCE</scope>
    <source>
        <strain evidence="3">R35</strain>
    </source>
</reference>
<evidence type="ECO:0000313" key="3">
    <source>
        <dbReference type="EMBL" id="XDQ59437.1"/>
    </source>
</evidence>
<name>A0AB39RZS4_9ACTN</name>
<dbReference type="EMBL" id="CP163440">
    <property type="protein sequence ID" value="XDQ59437.1"/>
    <property type="molecule type" value="Genomic_DNA"/>
</dbReference>
<accession>A0AB39RZS4</accession>
<feature type="transmembrane region" description="Helical" evidence="2">
    <location>
        <begin position="104"/>
        <end position="123"/>
    </location>
</feature>
<evidence type="ECO:0000256" key="2">
    <source>
        <dbReference type="SAM" id="Phobius"/>
    </source>
</evidence>
<dbReference type="AlphaFoldDB" id="A0AB39RZS4"/>